<dbReference type="Pfam" id="PF16859">
    <property type="entry name" value="TetR_C_11"/>
    <property type="match status" value="1"/>
</dbReference>
<evidence type="ECO:0000313" key="6">
    <source>
        <dbReference type="EMBL" id="SDY64110.1"/>
    </source>
</evidence>
<dbReference type="OrthoDB" id="9796019at2"/>
<evidence type="ECO:0000256" key="2">
    <source>
        <dbReference type="ARBA" id="ARBA00023125"/>
    </source>
</evidence>
<dbReference type="SUPFAM" id="SSF46689">
    <property type="entry name" value="Homeodomain-like"/>
    <property type="match status" value="1"/>
</dbReference>
<reference evidence="6 7" key="1">
    <citation type="submission" date="2016-10" db="EMBL/GenBank/DDBJ databases">
        <authorList>
            <person name="de Groot N.N."/>
        </authorList>
    </citation>
    <scope>NUCLEOTIDE SEQUENCE [LARGE SCALE GENOMIC DNA]</scope>
    <source>
        <strain evidence="6 7">CGMCC 4.3491</strain>
    </source>
</reference>
<dbReference type="Proteomes" id="UP000198891">
    <property type="component" value="Unassembled WGS sequence"/>
</dbReference>
<gene>
    <name evidence="6" type="ORF">SAMN05216554_0996</name>
</gene>
<dbReference type="Pfam" id="PF00440">
    <property type="entry name" value="TetR_N"/>
    <property type="match status" value="1"/>
</dbReference>
<dbReference type="PANTHER" id="PTHR30055:SF148">
    <property type="entry name" value="TETR-FAMILY TRANSCRIPTIONAL REGULATOR"/>
    <property type="match status" value="1"/>
</dbReference>
<dbReference type="SUPFAM" id="SSF48498">
    <property type="entry name" value="Tetracyclin repressor-like, C-terminal domain"/>
    <property type="match status" value="1"/>
</dbReference>
<protein>
    <submittedName>
        <fullName evidence="6">Transcriptional regulator, TetR family</fullName>
    </submittedName>
</protein>
<name>A0A1H3LIJ0_9MICO</name>
<dbReference type="InterPro" id="IPR036271">
    <property type="entry name" value="Tet_transcr_reg_TetR-rel_C_sf"/>
</dbReference>
<dbReference type="STRING" id="381665.SAMN05216554_0996"/>
<organism evidence="6 7">
    <name type="scientific">Herbiconiux ginsengi</name>
    <dbReference type="NCBI Taxonomy" id="381665"/>
    <lineage>
        <taxon>Bacteria</taxon>
        <taxon>Bacillati</taxon>
        <taxon>Actinomycetota</taxon>
        <taxon>Actinomycetes</taxon>
        <taxon>Micrococcales</taxon>
        <taxon>Microbacteriaceae</taxon>
        <taxon>Herbiconiux</taxon>
    </lineage>
</organism>
<dbReference type="PRINTS" id="PR00455">
    <property type="entry name" value="HTHTETR"/>
</dbReference>
<proteinExistence type="predicted"/>
<evidence type="ECO:0000256" key="4">
    <source>
        <dbReference type="PROSITE-ProRule" id="PRU00335"/>
    </source>
</evidence>
<evidence type="ECO:0000256" key="3">
    <source>
        <dbReference type="ARBA" id="ARBA00023163"/>
    </source>
</evidence>
<dbReference type="Gene3D" id="1.10.357.10">
    <property type="entry name" value="Tetracycline Repressor, domain 2"/>
    <property type="match status" value="1"/>
</dbReference>
<dbReference type="InterPro" id="IPR050109">
    <property type="entry name" value="HTH-type_TetR-like_transc_reg"/>
</dbReference>
<evidence type="ECO:0000256" key="1">
    <source>
        <dbReference type="ARBA" id="ARBA00023015"/>
    </source>
</evidence>
<feature type="DNA-binding region" description="H-T-H motif" evidence="4">
    <location>
        <begin position="47"/>
        <end position="66"/>
    </location>
</feature>
<keyword evidence="2 4" id="KW-0238">DNA-binding</keyword>
<dbReference type="GO" id="GO:0000976">
    <property type="term" value="F:transcription cis-regulatory region binding"/>
    <property type="evidence" value="ECO:0007669"/>
    <property type="project" value="TreeGrafter"/>
</dbReference>
<dbReference type="InterPro" id="IPR009057">
    <property type="entry name" value="Homeodomain-like_sf"/>
</dbReference>
<dbReference type="InterPro" id="IPR023772">
    <property type="entry name" value="DNA-bd_HTH_TetR-type_CS"/>
</dbReference>
<keyword evidence="7" id="KW-1185">Reference proteome</keyword>
<dbReference type="RefSeq" id="WP_092549565.1">
    <property type="nucleotide sequence ID" value="NZ_FNPZ01000001.1"/>
</dbReference>
<evidence type="ECO:0000259" key="5">
    <source>
        <dbReference type="PROSITE" id="PS50977"/>
    </source>
</evidence>
<accession>A0A1H3LIJ0</accession>
<dbReference type="PROSITE" id="PS50977">
    <property type="entry name" value="HTH_TETR_2"/>
    <property type="match status" value="1"/>
</dbReference>
<feature type="domain" description="HTH tetR-type" evidence="5">
    <location>
        <begin position="24"/>
        <end position="84"/>
    </location>
</feature>
<evidence type="ECO:0000313" key="7">
    <source>
        <dbReference type="Proteomes" id="UP000198891"/>
    </source>
</evidence>
<sequence>MVKPIAPAEDTRIAETGPSELRGEARTVAILDAALELIGEVGYERVTMDGIAARAHASKTTMYRRWSTKSELVADALRRHAEGESPAVPDTGTLRGDLLATVGEIAETLTGGRGPSLIGLIDAIRDDAALREQVGTQVRERSHDVGREICDRAVSRGEAVHAERAEIVLELAFEHLFTSTLFDGAQPSVASRQRFVDAVLLPLLGAIESGRP</sequence>
<keyword evidence="3" id="KW-0804">Transcription</keyword>
<dbReference type="EMBL" id="FNPZ01000001">
    <property type="protein sequence ID" value="SDY64110.1"/>
    <property type="molecule type" value="Genomic_DNA"/>
</dbReference>
<dbReference type="Gene3D" id="1.10.10.60">
    <property type="entry name" value="Homeodomain-like"/>
    <property type="match status" value="1"/>
</dbReference>
<dbReference type="AlphaFoldDB" id="A0A1H3LIJ0"/>
<dbReference type="InterPro" id="IPR011075">
    <property type="entry name" value="TetR_C"/>
</dbReference>
<dbReference type="GO" id="GO:0003700">
    <property type="term" value="F:DNA-binding transcription factor activity"/>
    <property type="evidence" value="ECO:0007669"/>
    <property type="project" value="TreeGrafter"/>
</dbReference>
<dbReference type="PROSITE" id="PS01081">
    <property type="entry name" value="HTH_TETR_1"/>
    <property type="match status" value="1"/>
</dbReference>
<dbReference type="PANTHER" id="PTHR30055">
    <property type="entry name" value="HTH-TYPE TRANSCRIPTIONAL REGULATOR RUTR"/>
    <property type="match status" value="1"/>
</dbReference>
<keyword evidence="1" id="KW-0805">Transcription regulation</keyword>
<dbReference type="InterPro" id="IPR001647">
    <property type="entry name" value="HTH_TetR"/>
</dbReference>